<accession>A0AAV4VQ26</accession>
<evidence type="ECO:0000313" key="3">
    <source>
        <dbReference type="Proteomes" id="UP001054945"/>
    </source>
</evidence>
<comment type="caution">
    <text evidence="2">The sequence shown here is derived from an EMBL/GenBank/DDBJ whole genome shotgun (WGS) entry which is preliminary data.</text>
</comment>
<evidence type="ECO:0000313" key="2">
    <source>
        <dbReference type="EMBL" id="GIY72342.1"/>
    </source>
</evidence>
<feature type="region of interest" description="Disordered" evidence="1">
    <location>
        <begin position="1"/>
        <end position="33"/>
    </location>
</feature>
<evidence type="ECO:0000256" key="1">
    <source>
        <dbReference type="SAM" id="MobiDB-lite"/>
    </source>
</evidence>
<sequence length="99" mass="10975">MHLTALTHKQSSTSHPWRGLGIKISNRRAPHTPARMSRFRAGLAYPSAPEMPATCDPTMQLLAVHKEQGPNRCILDHFSPLGSRATKESEKHLSTGESY</sequence>
<protein>
    <submittedName>
        <fullName evidence="2">Uncharacterized protein</fullName>
    </submittedName>
</protein>
<proteinExistence type="predicted"/>
<dbReference type="EMBL" id="BPLR01014936">
    <property type="protein sequence ID" value="GIY72342.1"/>
    <property type="molecule type" value="Genomic_DNA"/>
</dbReference>
<keyword evidence="3" id="KW-1185">Reference proteome</keyword>
<name>A0AAV4VQ26_CAEEX</name>
<dbReference type="AlphaFoldDB" id="A0AAV4VQ26"/>
<dbReference type="Proteomes" id="UP001054945">
    <property type="component" value="Unassembled WGS sequence"/>
</dbReference>
<reference evidence="2 3" key="1">
    <citation type="submission" date="2021-06" db="EMBL/GenBank/DDBJ databases">
        <title>Caerostris extrusa draft genome.</title>
        <authorList>
            <person name="Kono N."/>
            <person name="Arakawa K."/>
        </authorList>
    </citation>
    <scope>NUCLEOTIDE SEQUENCE [LARGE SCALE GENOMIC DNA]</scope>
</reference>
<organism evidence="2 3">
    <name type="scientific">Caerostris extrusa</name>
    <name type="common">Bark spider</name>
    <name type="synonym">Caerostris bankana</name>
    <dbReference type="NCBI Taxonomy" id="172846"/>
    <lineage>
        <taxon>Eukaryota</taxon>
        <taxon>Metazoa</taxon>
        <taxon>Ecdysozoa</taxon>
        <taxon>Arthropoda</taxon>
        <taxon>Chelicerata</taxon>
        <taxon>Arachnida</taxon>
        <taxon>Araneae</taxon>
        <taxon>Araneomorphae</taxon>
        <taxon>Entelegynae</taxon>
        <taxon>Araneoidea</taxon>
        <taxon>Araneidae</taxon>
        <taxon>Caerostris</taxon>
    </lineage>
</organism>
<gene>
    <name evidence="2" type="ORF">CEXT_260041</name>
</gene>